<evidence type="ECO:0000313" key="2">
    <source>
        <dbReference type="EMBL" id="MDJ1505757.1"/>
    </source>
</evidence>
<dbReference type="GO" id="GO:0003677">
    <property type="term" value="F:DNA binding"/>
    <property type="evidence" value="ECO:0007669"/>
    <property type="project" value="InterPro"/>
</dbReference>
<dbReference type="AlphaFoldDB" id="A0AAE3UJD2"/>
<evidence type="ECO:0000259" key="1">
    <source>
        <dbReference type="SMART" id="SM00421"/>
    </source>
</evidence>
<protein>
    <submittedName>
        <fullName evidence="2">LuxR C-terminal-related transcriptional regulator</fullName>
    </submittedName>
</protein>
<name>A0AAE3UJD2_9BACT</name>
<dbReference type="SMART" id="SM00421">
    <property type="entry name" value="HTH_LUXR"/>
    <property type="match status" value="1"/>
</dbReference>
<dbReference type="PRINTS" id="PR00038">
    <property type="entry name" value="HTHLUXR"/>
</dbReference>
<dbReference type="RefSeq" id="WP_314518129.1">
    <property type="nucleotide sequence ID" value="NZ_JASJOU010000018.1"/>
</dbReference>
<dbReference type="SUPFAM" id="SSF46894">
    <property type="entry name" value="C-terminal effector domain of the bipartite response regulators"/>
    <property type="match status" value="1"/>
</dbReference>
<sequence>MLPAIDTLMTNRPLKVITELRNNFVILDFDDEDLPVFDMRVNYYQDINHYLSSLNPSNLVTVKCNFPRHNFLEVLYIMLQLAKRLQIAFISNSISDEGIHFLKKHKVTGVFSVNELLNDIAASRRRRANQFYLSNFIQYNEPALPNDLCSFLSLSYVEIKILYLFSRGLSNRQLTSKINKSYHTVKNHKSNIIRKIGIDGSDQLMQYVHLLQTMRL</sequence>
<feature type="domain" description="HTH luxR-type" evidence="1">
    <location>
        <begin position="151"/>
        <end position="208"/>
    </location>
</feature>
<dbReference type="Pfam" id="PF00196">
    <property type="entry name" value="GerE"/>
    <property type="match status" value="1"/>
</dbReference>
<keyword evidence="3" id="KW-1185">Reference proteome</keyword>
<comment type="caution">
    <text evidence="2">The sequence shown here is derived from an EMBL/GenBank/DDBJ whole genome shotgun (WGS) entry which is preliminary data.</text>
</comment>
<evidence type="ECO:0000313" key="3">
    <source>
        <dbReference type="Proteomes" id="UP001232063"/>
    </source>
</evidence>
<proteinExistence type="predicted"/>
<dbReference type="InterPro" id="IPR016032">
    <property type="entry name" value="Sig_transdc_resp-reg_C-effctor"/>
</dbReference>
<dbReference type="Gene3D" id="3.40.50.2300">
    <property type="match status" value="1"/>
</dbReference>
<dbReference type="GO" id="GO:0006355">
    <property type="term" value="P:regulation of DNA-templated transcription"/>
    <property type="evidence" value="ECO:0007669"/>
    <property type="project" value="InterPro"/>
</dbReference>
<dbReference type="Proteomes" id="UP001232063">
    <property type="component" value="Unassembled WGS sequence"/>
</dbReference>
<accession>A0AAE3UJD2</accession>
<organism evidence="2 3">
    <name type="scientific">Xanthocytophaga agilis</name>
    <dbReference type="NCBI Taxonomy" id="3048010"/>
    <lineage>
        <taxon>Bacteria</taxon>
        <taxon>Pseudomonadati</taxon>
        <taxon>Bacteroidota</taxon>
        <taxon>Cytophagia</taxon>
        <taxon>Cytophagales</taxon>
        <taxon>Rhodocytophagaceae</taxon>
        <taxon>Xanthocytophaga</taxon>
    </lineage>
</organism>
<reference evidence="2" key="1">
    <citation type="submission" date="2023-05" db="EMBL/GenBank/DDBJ databases">
        <authorList>
            <person name="Zhang X."/>
        </authorList>
    </citation>
    <scope>NUCLEOTIDE SEQUENCE</scope>
    <source>
        <strain evidence="2">BD1B2-1</strain>
    </source>
</reference>
<dbReference type="InterPro" id="IPR000792">
    <property type="entry name" value="Tscrpt_reg_LuxR_C"/>
</dbReference>
<dbReference type="EMBL" id="JASJOU010000018">
    <property type="protein sequence ID" value="MDJ1505757.1"/>
    <property type="molecule type" value="Genomic_DNA"/>
</dbReference>
<gene>
    <name evidence="2" type="ORF">QNI22_34190</name>
</gene>